<dbReference type="EMBL" id="SODU01000002">
    <property type="protein sequence ID" value="TDW90123.1"/>
    <property type="molecule type" value="Genomic_DNA"/>
</dbReference>
<name>A0ABY2FFH0_9ACTN</name>
<evidence type="ECO:0000313" key="1">
    <source>
        <dbReference type="EMBL" id="TDW90123.1"/>
    </source>
</evidence>
<accession>A0ABY2FFH0</accession>
<keyword evidence="2" id="KW-1185">Reference proteome</keyword>
<reference evidence="1 2" key="1">
    <citation type="submission" date="2019-03" db="EMBL/GenBank/DDBJ databases">
        <title>Genomic Encyclopedia of Type Strains, Phase III (KMG-III): the genomes of soil and plant-associated and newly described type strains.</title>
        <authorList>
            <person name="Whitman W."/>
        </authorList>
    </citation>
    <scope>NUCLEOTIDE SEQUENCE [LARGE SCALE GENOMIC DNA]</scope>
    <source>
        <strain evidence="1 2">VKMAc-2574</strain>
    </source>
</reference>
<protein>
    <submittedName>
        <fullName evidence="1">Uncharacterized protein</fullName>
    </submittedName>
</protein>
<proteinExistence type="predicted"/>
<evidence type="ECO:0000313" key="2">
    <source>
        <dbReference type="Proteomes" id="UP000295060"/>
    </source>
</evidence>
<dbReference type="RefSeq" id="WP_134130255.1">
    <property type="nucleotide sequence ID" value="NZ_SODU01000002.1"/>
</dbReference>
<organism evidence="1 2">
    <name type="scientific">Kribbella pratensis</name>
    <dbReference type="NCBI Taxonomy" id="2512112"/>
    <lineage>
        <taxon>Bacteria</taxon>
        <taxon>Bacillati</taxon>
        <taxon>Actinomycetota</taxon>
        <taxon>Actinomycetes</taxon>
        <taxon>Propionibacteriales</taxon>
        <taxon>Kribbellaceae</taxon>
        <taxon>Kribbella</taxon>
    </lineage>
</organism>
<comment type="caution">
    <text evidence="1">The sequence shown here is derived from an EMBL/GenBank/DDBJ whole genome shotgun (WGS) entry which is preliminary data.</text>
</comment>
<gene>
    <name evidence="1" type="ORF">EV137_3933</name>
</gene>
<sequence length="87" mass="9132">MTAALVIVLPDPARLSATAQCGRAPGSTVEPQGVLKGAPWMVRLSMGSADVMLRVTSAARHAPARTHFLGSRPHHPCPLTSLVTRPV</sequence>
<dbReference type="Proteomes" id="UP000295060">
    <property type="component" value="Unassembled WGS sequence"/>
</dbReference>